<dbReference type="PROSITE" id="PS00018">
    <property type="entry name" value="EF_HAND_1"/>
    <property type="match status" value="1"/>
</dbReference>
<feature type="chain" id="PRO_5022130914" evidence="1">
    <location>
        <begin position="26"/>
        <end position="830"/>
    </location>
</feature>
<dbReference type="Proteomes" id="UP000319852">
    <property type="component" value="Chromosome"/>
</dbReference>
<dbReference type="InterPro" id="IPR011041">
    <property type="entry name" value="Quinoprot_gluc/sorb_DH_b-prop"/>
</dbReference>
<protein>
    <submittedName>
        <fullName evidence="3">Quinoprotein glucose dehydrogenase B</fullName>
        <ecNumber evidence="3">1.1.5.2</ecNumber>
    </submittedName>
</protein>
<evidence type="ECO:0000313" key="3">
    <source>
        <dbReference type="EMBL" id="QDS99575.1"/>
    </source>
</evidence>
<dbReference type="EMBL" id="CP036263">
    <property type="protein sequence ID" value="QDS99575.1"/>
    <property type="molecule type" value="Genomic_DNA"/>
</dbReference>
<dbReference type="PANTHER" id="PTHR19328">
    <property type="entry name" value="HEDGEHOG-INTERACTING PROTEIN"/>
    <property type="match status" value="1"/>
</dbReference>
<organism evidence="3 4">
    <name type="scientific">Adhaeretor mobilis</name>
    <dbReference type="NCBI Taxonomy" id="1930276"/>
    <lineage>
        <taxon>Bacteria</taxon>
        <taxon>Pseudomonadati</taxon>
        <taxon>Planctomycetota</taxon>
        <taxon>Planctomycetia</taxon>
        <taxon>Pirellulales</taxon>
        <taxon>Lacipirellulaceae</taxon>
        <taxon>Adhaeretor</taxon>
    </lineage>
</organism>
<keyword evidence="3" id="KW-0560">Oxidoreductase</keyword>
<dbReference type="KEGG" id="amob:HG15A2_29000"/>
<gene>
    <name evidence="3" type="primary">gdhB_2</name>
    <name evidence="3" type="ORF">HG15A2_29000</name>
</gene>
<dbReference type="PANTHER" id="PTHR19328:SF75">
    <property type="entry name" value="ALDOSE SUGAR DEHYDROGENASE YLII"/>
    <property type="match status" value="1"/>
</dbReference>
<dbReference type="SUPFAM" id="SSF50952">
    <property type="entry name" value="Soluble quinoprotein glucose dehydrogenase"/>
    <property type="match status" value="1"/>
</dbReference>
<dbReference type="EC" id="1.1.5.2" evidence="3"/>
<feature type="domain" description="Glucose/Sorbosone dehydrogenase" evidence="2">
    <location>
        <begin position="117"/>
        <end position="330"/>
    </location>
</feature>
<dbReference type="InterPro" id="IPR018247">
    <property type="entry name" value="EF_Hand_1_Ca_BS"/>
</dbReference>
<keyword evidence="1" id="KW-0732">Signal</keyword>
<feature type="signal peptide" evidence="1">
    <location>
        <begin position="1"/>
        <end position="25"/>
    </location>
</feature>
<sequence length="830" mass="87777" precursor="true">MNTKYLLHCLTLVAVLVAAPQLALGQDVLGDTLPFSGASLHLKLYADPGSDGRLNSFTTQPTNTGNQNLFLVTQEGHVHEINDNGAGQGNSTEWFDYDDAIDVAVPGSNDAYKLSGSSGQNGLQGIAFHPEFATNGKFYSTAMVNAPSSNAGFNYLGNSIRGSGVNWEGVVAEWTYNSGSGQVDPNSYRELFRVQAPVNDHPLKLPAFDPYAESGDENYGLLFVAHGDANNQNGLNNAQDTMGALGKFLRINPLEDTANSNPYSVPGTNPFVNDPNTLDEIYTLGHRNPHTYSFAQDANGDSQIIVGEIGRNNIEEVNVLQAGGNYGWGPREGTFVHKQQNNSGGYGIGNDIELLPSDEWQNGYTFPSAQYDHVGMGVGGQAIAGGVVIDNGSDPALQGEYIFADFSTASGHAYQVSFDDLINAKTTLANGESPSLLTQAFVSRLMLTLDDDGDGDIDATADNFKSLFGEPRTDVRFGMGVNGEVYVSSKRTGNVYLVTNTTTIPEAPLLVLSVNGVTGATSIENRAAGEDTQLDGYLITSASDSLVPGNLNSFGSTFGPDWTLSNPGPNSLGELNLVGDSTIAGDSSVDLGAIYEFNPTEIGQAEPTLVFEYNVPGAGTRTGLVEFVGRRNNVVLLVDPETGEAAIQNQSIFDIEIDGYLVTSDSSALDPTGWESLETSEGNGWTESNPAATHIGELNLADTLALLGGSELISLGALFDFDGIGVDQDLEFEFHLAGGDTITGIVQYGALSLTSGDFNGDGDVDGVDFLTWQRDNLSASELSDWQSNYGQSASQAAAGTAVPEPTSLGLLLVALTSLACSQRRKGILRP</sequence>
<dbReference type="AlphaFoldDB" id="A0A517MXG1"/>
<dbReference type="Pfam" id="PF07995">
    <property type="entry name" value="GSDH"/>
    <property type="match status" value="1"/>
</dbReference>
<dbReference type="GO" id="GO:0008876">
    <property type="term" value="F:quinoprotein glucose dehydrogenase activity"/>
    <property type="evidence" value="ECO:0007669"/>
    <property type="project" value="UniProtKB-EC"/>
</dbReference>
<evidence type="ECO:0000256" key="1">
    <source>
        <dbReference type="SAM" id="SignalP"/>
    </source>
</evidence>
<dbReference type="RefSeq" id="WP_218931957.1">
    <property type="nucleotide sequence ID" value="NZ_CP036263.1"/>
</dbReference>
<proteinExistence type="predicted"/>
<dbReference type="InterPro" id="IPR011042">
    <property type="entry name" value="6-blade_b-propeller_TolB-like"/>
</dbReference>
<accession>A0A517MXG1</accession>
<keyword evidence="4" id="KW-1185">Reference proteome</keyword>
<reference evidence="3 4" key="1">
    <citation type="submission" date="2019-02" db="EMBL/GenBank/DDBJ databases">
        <title>Deep-cultivation of Planctomycetes and their phenomic and genomic characterization uncovers novel biology.</title>
        <authorList>
            <person name="Wiegand S."/>
            <person name="Jogler M."/>
            <person name="Boedeker C."/>
            <person name="Pinto D."/>
            <person name="Vollmers J."/>
            <person name="Rivas-Marin E."/>
            <person name="Kohn T."/>
            <person name="Peeters S.H."/>
            <person name="Heuer A."/>
            <person name="Rast P."/>
            <person name="Oberbeckmann S."/>
            <person name="Bunk B."/>
            <person name="Jeske O."/>
            <person name="Meyerdierks A."/>
            <person name="Storesund J.E."/>
            <person name="Kallscheuer N."/>
            <person name="Luecker S."/>
            <person name="Lage O.M."/>
            <person name="Pohl T."/>
            <person name="Merkel B.J."/>
            <person name="Hornburger P."/>
            <person name="Mueller R.-W."/>
            <person name="Bruemmer F."/>
            <person name="Labrenz M."/>
            <person name="Spormann A.M."/>
            <person name="Op den Camp H."/>
            <person name="Overmann J."/>
            <person name="Amann R."/>
            <person name="Jetten M.S.M."/>
            <person name="Mascher T."/>
            <person name="Medema M.H."/>
            <person name="Devos D.P."/>
            <person name="Kaster A.-K."/>
            <person name="Ovreas L."/>
            <person name="Rohde M."/>
            <person name="Galperin M.Y."/>
            <person name="Jogler C."/>
        </authorList>
    </citation>
    <scope>NUCLEOTIDE SEQUENCE [LARGE SCALE GENOMIC DNA]</scope>
    <source>
        <strain evidence="3 4">HG15A2</strain>
    </source>
</reference>
<evidence type="ECO:0000259" key="2">
    <source>
        <dbReference type="Pfam" id="PF07995"/>
    </source>
</evidence>
<dbReference type="InterPro" id="IPR012938">
    <property type="entry name" value="Glc/Sorbosone_DH"/>
</dbReference>
<evidence type="ECO:0000313" key="4">
    <source>
        <dbReference type="Proteomes" id="UP000319852"/>
    </source>
</evidence>
<dbReference type="Gene3D" id="2.120.10.30">
    <property type="entry name" value="TolB, C-terminal domain"/>
    <property type="match status" value="1"/>
</dbReference>
<name>A0A517MXG1_9BACT</name>